<keyword evidence="1" id="KW-0808">Transferase</keyword>
<keyword evidence="5" id="KW-1185">Reference proteome</keyword>
<organism evidence="4 5">
    <name type="scientific">Mucilaginibacter myungsuensis</name>
    <dbReference type="NCBI Taxonomy" id="649104"/>
    <lineage>
        <taxon>Bacteria</taxon>
        <taxon>Pseudomonadati</taxon>
        <taxon>Bacteroidota</taxon>
        <taxon>Sphingobacteriia</taxon>
        <taxon>Sphingobacteriales</taxon>
        <taxon>Sphingobacteriaceae</taxon>
        <taxon>Mucilaginibacter</taxon>
    </lineage>
</organism>
<dbReference type="RefSeq" id="WP_194110165.1">
    <property type="nucleotide sequence ID" value="NZ_JADFFL010000001.1"/>
</dbReference>
<comment type="caution">
    <text evidence="4">The sequence shown here is derived from an EMBL/GenBank/DDBJ whole genome shotgun (WGS) entry which is preliminary data.</text>
</comment>
<sequence length="279" mass="29740">MSPIIEITDAAINAADTIIIDARGGADAHQRYLAGHLPNAIFASLDDDLAAHPDDPAFGGRHPLPAPEVFAQTLTRWGVTPDSHVVIYDDKNAAMGAARLWWMFRAIGHQKVQVINGGLKAAIDAGATLSTDDVQPTPADVPYPNPSGYSGTVDIDTVAAAAQSDEQMVIDVRENARYLGHTEPLDLIAGHIPGADNLFYGNNLNAYGKYKSPNELAAIYKETFGDVPADKVIVHCGSGVTACHTLLGMAYAGINEPKLYVGSWSEWSRRGLPIAGENK</sequence>
<dbReference type="CDD" id="cd01448">
    <property type="entry name" value="TST_Repeat_1"/>
    <property type="match status" value="1"/>
</dbReference>
<evidence type="ECO:0000256" key="2">
    <source>
        <dbReference type="ARBA" id="ARBA00022737"/>
    </source>
</evidence>
<dbReference type="Gene3D" id="3.40.250.10">
    <property type="entry name" value="Rhodanese-like domain"/>
    <property type="match status" value="2"/>
</dbReference>
<dbReference type="Pfam" id="PF00581">
    <property type="entry name" value="Rhodanese"/>
    <property type="match status" value="2"/>
</dbReference>
<dbReference type="PANTHER" id="PTHR11364:SF27">
    <property type="entry name" value="SULFURTRANSFERASE"/>
    <property type="match status" value="1"/>
</dbReference>
<feature type="domain" description="Rhodanese" evidence="3">
    <location>
        <begin position="163"/>
        <end position="276"/>
    </location>
</feature>
<evidence type="ECO:0000256" key="1">
    <source>
        <dbReference type="ARBA" id="ARBA00022679"/>
    </source>
</evidence>
<dbReference type="InterPro" id="IPR001763">
    <property type="entry name" value="Rhodanese-like_dom"/>
</dbReference>
<evidence type="ECO:0000313" key="4">
    <source>
        <dbReference type="EMBL" id="MBE9660981.1"/>
    </source>
</evidence>
<evidence type="ECO:0000259" key="3">
    <source>
        <dbReference type="PROSITE" id="PS50206"/>
    </source>
</evidence>
<proteinExistence type="predicted"/>
<dbReference type="SUPFAM" id="SSF52821">
    <property type="entry name" value="Rhodanese/Cell cycle control phosphatase"/>
    <property type="match status" value="2"/>
</dbReference>
<dbReference type="CDD" id="cd01449">
    <property type="entry name" value="TST_Repeat_2"/>
    <property type="match status" value="1"/>
</dbReference>
<keyword evidence="2" id="KW-0677">Repeat</keyword>
<accession>A0A929PVG3</accession>
<gene>
    <name evidence="4" type="ORF">IRJ16_03720</name>
</gene>
<reference evidence="4" key="1">
    <citation type="submission" date="2020-10" db="EMBL/GenBank/DDBJ databases">
        <title>Mucilaginibacter mali sp. nov., isolated from rhizosphere soil of apple orchard.</title>
        <authorList>
            <person name="Lee J.-S."/>
            <person name="Kim H.S."/>
            <person name="Kim J.-S."/>
        </authorList>
    </citation>
    <scope>NUCLEOTIDE SEQUENCE</scope>
    <source>
        <strain evidence="4">KCTC 22746</strain>
    </source>
</reference>
<evidence type="ECO:0000313" key="5">
    <source>
        <dbReference type="Proteomes" id="UP000622475"/>
    </source>
</evidence>
<name>A0A929PVG3_9SPHI</name>
<feature type="domain" description="Rhodanese" evidence="3">
    <location>
        <begin position="13"/>
        <end position="131"/>
    </location>
</feature>
<dbReference type="PROSITE" id="PS50206">
    <property type="entry name" value="RHODANESE_3"/>
    <property type="match status" value="2"/>
</dbReference>
<dbReference type="EMBL" id="JADFFL010000001">
    <property type="protein sequence ID" value="MBE9660981.1"/>
    <property type="molecule type" value="Genomic_DNA"/>
</dbReference>
<dbReference type="PANTHER" id="PTHR11364">
    <property type="entry name" value="THIOSULFATE SULFERTANSFERASE"/>
    <property type="match status" value="1"/>
</dbReference>
<dbReference type="SMART" id="SM00450">
    <property type="entry name" value="RHOD"/>
    <property type="match status" value="2"/>
</dbReference>
<dbReference type="GO" id="GO:0004792">
    <property type="term" value="F:thiosulfate-cyanide sulfurtransferase activity"/>
    <property type="evidence" value="ECO:0007669"/>
    <property type="project" value="TreeGrafter"/>
</dbReference>
<dbReference type="Proteomes" id="UP000622475">
    <property type="component" value="Unassembled WGS sequence"/>
</dbReference>
<dbReference type="InterPro" id="IPR036873">
    <property type="entry name" value="Rhodanese-like_dom_sf"/>
</dbReference>
<dbReference type="InterPro" id="IPR045078">
    <property type="entry name" value="TST/MPST-like"/>
</dbReference>
<dbReference type="AlphaFoldDB" id="A0A929PVG3"/>
<protein>
    <submittedName>
        <fullName evidence="4">Sulfurtransferase</fullName>
    </submittedName>
</protein>